<comment type="caution">
    <text evidence="2">The sequence shown here is derived from an EMBL/GenBank/DDBJ whole genome shotgun (WGS) entry which is preliminary data.</text>
</comment>
<keyword evidence="1" id="KW-0472">Membrane</keyword>
<dbReference type="Proteomes" id="UP001172155">
    <property type="component" value="Unassembled WGS sequence"/>
</dbReference>
<keyword evidence="1" id="KW-1133">Transmembrane helix</keyword>
<evidence type="ECO:0000313" key="2">
    <source>
        <dbReference type="EMBL" id="KAK0741040.1"/>
    </source>
</evidence>
<dbReference type="AlphaFoldDB" id="A0AA40EKJ4"/>
<evidence type="ECO:0000256" key="1">
    <source>
        <dbReference type="SAM" id="Phobius"/>
    </source>
</evidence>
<organism evidence="2 3">
    <name type="scientific">Schizothecium vesticola</name>
    <dbReference type="NCBI Taxonomy" id="314040"/>
    <lineage>
        <taxon>Eukaryota</taxon>
        <taxon>Fungi</taxon>
        <taxon>Dikarya</taxon>
        <taxon>Ascomycota</taxon>
        <taxon>Pezizomycotina</taxon>
        <taxon>Sordariomycetes</taxon>
        <taxon>Sordariomycetidae</taxon>
        <taxon>Sordariales</taxon>
        <taxon>Schizotheciaceae</taxon>
        <taxon>Schizothecium</taxon>
    </lineage>
</organism>
<reference evidence="2" key="1">
    <citation type="submission" date="2023-06" db="EMBL/GenBank/DDBJ databases">
        <title>Genome-scale phylogeny and comparative genomics of the fungal order Sordariales.</title>
        <authorList>
            <consortium name="Lawrence Berkeley National Laboratory"/>
            <person name="Hensen N."/>
            <person name="Bonometti L."/>
            <person name="Westerberg I."/>
            <person name="Brannstrom I.O."/>
            <person name="Guillou S."/>
            <person name="Cros-Aarteil S."/>
            <person name="Calhoun S."/>
            <person name="Haridas S."/>
            <person name="Kuo A."/>
            <person name="Mondo S."/>
            <person name="Pangilinan J."/>
            <person name="Riley R."/>
            <person name="LaButti K."/>
            <person name="Andreopoulos B."/>
            <person name="Lipzen A."/>
            <person name="Chen C."/>
            <person name="Yanf M."/>
            <person name="Daum C."/>
            <person name="Ng V."/>
            <person name="Clum A."/>
            <person name="Steindorff A."/>
            <person name="Ohm R."/>
            <person name="Martin F."/>
            <person name="Silar P."/>
            <person name="Natvig D."/>
            <person name="Lalanne C."/>
            <person name="Gautier V."/>
            <person name="Ament-velasquez S.L."/>
            <person name="Kruys A."/>
            <person name="Hutchinson M.I."/>
            <person name="Powell A.J."/>
            <person name="Barry K."/>
            <person name="Miller A.N."/>
            <person name="Grigoriev I.V."/>
            <person name="Debuchy R."/>
            <person name="Gladieux P."/>
            <person name="Thoren M.H."/>
            <person name="Johannesson H."/>
        </authorList>
    </citation>
    <scope>NUCLEOTIDE SEQUENCE</scope>
    <source>
        <strain evidence="2">SMH3187-1</strain>
    </source>
</reference>
<feature type="transmembrane region" description="Helical" evidence="1">
    <location>
        <begin position="21"/>
        <end position="44"/>
    </location>
</feature>
<gene>
    <name evidence="2" type="ORF">B0T18DRAFT_223357</name>
</gene>
<evidence type="ECO:0000313" key="3">
    <source>
        <dbReference type="Proteomes" id="UP001172155"/>
    </source>
</evidence>
<accession>A0AA40EKJ4</accession>
<proteinExistence type="predicted"/>
<sequence>MQRAQKRRKRRNVHSFSTHNLLLPSPSLVGNILPMSLSFSLWGFTCPRRRLPALTRPSPTPMPRDQASVCLKLEIGGWQICAAASSSKLGPAARPACSDGRLHHLGAIMTTGESESGSFPTG</sequence>
<protein>
    <submittedName>
        <fullName evidence="2">Uncharacterized protein</fullName>
    </submittedName>
</protein>
<name>A0AA40EKJ4_9PEZI</name>
<keyword evidence="3" id="KW-1185">Reference proteome</keyword>
<dbReference type="EMBL" id="JAUKUD010000006">
    <property type="protein sequence ID" value="KAK0741040.1"/>
    <property type="molecule type" value="Genomic_DNA"/>
</dbReference>
<keyword evidence="1" id="KW-0812">Transmembrane</keyword>